<comment type="caution">
    <text evidence="2">The sequence shown here is derived from an EMBL/GenBank/DDBJ whole genome shotgun (WGS) entry which is preliminary data.</text>
</comment>
<feature type="compositionally biased region" description="Basic and acidic residues" evidence="1">
    <location>
        <begin position="1"/>
        <end position="23"/>
    </location>
</feature>
<sequence length="137" mass="15773">MGLPEDPDRPTADRYRAMAHEPGETEQQQTLRRRLVEFVQTAQARGIHPLPLETYHGPRRYRPSLSGWLLFPDTGLAVGTDAELYRLPLEGGLTGNRTPIREEWIRSSYWRGWSSRWVTLDEMLIDAVARGTSQRMP</sequence>
<accession>A0ABT9RY40</accession>
<feature type="region of interest" description="Disordered" evidence="1">
    <location>
        <begin position="1"/>
        <end position="28"/>
    </location>
</feature>
<dbReference type="Proteomes" id="UP001226577">
    <property type="component" value="Unassembled WGS sequence"/>
</dbReference>
<gene>
    <name evidence="2" type="ORF">J2X98_003164</name>
</gene>
<protein>
    <submittedName>
        <fullName evidence="2">Uncharacterized protein</fullName>
    </submittedName>
</protein>
<proteinExistence type="predicted"/>
<evidence type="ECO:0000256" key="1">
    <source>
        <dbReference type="SAM" id="MobiDB-lite"/>
    </source>
</evidence>
<evidence type="ECO:0000313" key="3">
    <source>
        <dbReference type="Proteomes" id="UP001226577"/>
    </source>
</evidence>
<keyword evidence="3" id="KW-1185">Reference proteome</keyword>
<organism evidence="2 3">
    <name type="scientific">Pseudarthrobacter enclensis</name>
    <dbReference type="NCBI Taxonomy" id="993070"/>
    <lineage>
        <taxon>Bacteria</taxon>
        <taxon>Bacillati</taxon>
        <taxon>Actinomycetota</taxon>
        <taxon>Actinomycetes</taxon>
        <taxon>Micrococcales</taxon>
        <taxon>Micrococcaceae</taxon>
        <taxon>Pseudarthrobacter</taxon>
    </lineage>
</organism>
<dbReference type="EMBL" id="JAUSRE010000017">
    <property type="protein sequence ID" value="MDP9889553.1"/>
    <property type="molecule type" value="Genomic_DNA"/>
</dbReference>
<name>A0ABT9RY40_9MICC</name>
<evidence type="ECO:0000313" key="2">
    <source>
        <dbReference type="EMBL" id="MDP9889553.1"/>
    </source>
</evidence>
<reference evidence="2 3" key="1">
    <citation type="submission" date="2023-07" db="EMBL/GenBank/DDBJ databases">
        <title>Sorghum-associated microbial communities from plants grown in Nebraska, USA.</title>
        <authorList>
            <person name="Schachtman D."/>
        </authorList>
    </citation>
    <scope>NUCLEOTIDE SEQUENCE [LARGE SCALE GENOMIC DNA]</scope>
    <source>
        <strain evidence="2 3">CC222</strain>
    </source>
</reference>
<dbReference type="RefSeq" id="WP_307309909.1">
    <property type="nucleotide sequence ID" value="NZ_JAUSRE010000017.1"/>
</dbReference>